<protein>
    <submittedName>
        <fullName evidence="3">Uncharacterized protein</fullName>
    </submittedName>
</protein>
<reference evidence="3" key="1">
    <citation type="submission" date="2023-06" db="EMBL/GenBank/DDBJ databases">
        <title>lsaBGC provides a comprehensive framework for evolutionary analysis of biosynthetic gene clusters within focal taxa.</title>
        <authorList>
            <person name="Salamzade R."/>
            <person name="Sandstrom S."/>
            <person name="Kalan L.R."/>
        </authorList>
    </citation>
    <scope>NUCLEOTIDE SEQUENCE</scope>
    <source>
        <strain evidence="3">P3-SID899</strain>
    </source>
</reference>
<keyword evidence="2" id="KW-0472">Membrane</keyword>
<gene>
    <name evidence="3" type="ORF">M3A82_010310</name>
</gene>
<dbReference type="EMBL" id="JALXKZ020000033">
    <property type="protein sequence ID" value="MCV7629723.1"/>
    <property type="molecule type" value="Genomic_DNA"/>
</dbReference>
<keyword evidence="2" id="KW-0812">Transmembrane</keyword>
<keyword evidence="2" id="KW-1133">Transmembrane helix</keyword>
<comment type="caution">
    <text evidence="3">The sequence shown here is derived from an EMBL/GenBank/DDBJ whole genome shotgun (WGS) entry which is preliminary data.</text>
</comment>
<proteinExistence type="predicted"/>
<feature type="compositionally biased region" description="Basic and acidic residues" evidence="1">
    <location>
        <begin position="196"/>
        <end position="211"/>
    </location>
</feature>
<accession>A0AAP3EUY2</accession>
<evidence type="ECO:0000256" key="1">
    <source>
        <dbReference type="SAM" id="MobiDB-lite"/>
    </source>
</evidence>
<sequence length="211" mass="22713">MDPQITTLLAGIGGGVFTLVGTLGTTWLNNKHQAKQAADERAAEEKLRREERAAEDRSASDRRRDEAATVVRSALMRVVEAASVGESLRLEVDEAKRYGHDTASSMTERDRRVRAAGVISELGKISAEMTAFGGELALYARSLLEAARASLQGNYSALSFEQDARMFEAAAATWLQEHARVSLGGTEAAQTAPDGTRIERNGTDETGDASK</sequence>
<organism evidence="3 4">
    <name type="scientific">Micrococcus luteus</name>
    <name type="common">Micrococcus lysodeikticus</name>
    <dbReference type="NCBI Taxonomy" id="1270"/>
    <lineage>
        <taxon>Bacteria</taxon>
        <taxon>Bacillati</taxon>
        <taxon>Actinomycetota</taxon>
        <taxon>Actinomycetes</taxon>
        <taxon>Micrococcales</taxon>
        <taxon>Micrococcaceae</taxon>
        <taxon>Micrococcus</taxon>
    </lineage>
</organism>
<feature type="region of interest" description="Disordered" evidence="1">
    <location>
        <begin position="185"/>
        <end position="211"/>
    </location>
</feature>
<feature type="transmembrane region" description="Helical" evidence="2">
    <location>
        <begin position="6"/>
        <end position="28"/>
    </location>
</feature>
<feature type="region of interest" description="Disordered" evidence="1">
    <location>
        <begin position="34"/>
        <end position="65"/>
    </location>
</feature>
<dbReference type="RefSeq" id="WP_206395949.1">
    <property type="nucleotide sequence ID" value="NZ_JACLBY010000005.1"/>
</dbReference>
<dbReference type="AlphaFoldDB" id="A0AAP3EUY2"/>
<name>A0AAP3EUY2_MICLU</name>
<evidence type="ECO:0000256" key="2">
    <source>
        <dbReference type="SAM" id="Phobius"/>
    </source>
</evidence>
<evidence type="ECO:0000313" key="4">
    <source>
        <dbReference type="Proteomes" id="UP001205867"/>
    </source>
</evidence>
<dbReference type="Proteomes" id="UP001205867">
    <property type="component" value="Unassembled WGS sequence"/>
</dbReference>
<evidence type="ECO:0000313" key="3">
    <source>
        <dbReference type="EMBL" id="MCV7629723.1"/>
    </source>
</evidence>
<feature type="compositionally biased region" description="Basic and acidic residues" evidence="1">
    <location>
        <begin position="37"/>
        <end position="65"/>
    </location>
</feature>